<proteinExistence type="predicted"/>
<protein>
    <submittedName>
        <fullName evidence="1">Uncharacterized protein</fullName>
    </submittedName>
</protein>
<keyword evidence="2" id="KW-1185">Reference proteome</keyword>
<organism evidence="1 2">
    <name type="scientific">Aegilops tauschii subsp. strangulata</name>
    <name type="common">Goatgrass</name>
    <dbReference type="NCBI Taxonomy" id="200361"/>
    <lineage>
        <taxon>Eukaryota</taxon>
        <taxon>Viridiplantae</taxon>
        <taxon>Streptophyta</taxon>
        <taxon>Embryophyta</taxon>
        <taxon>Tracheophyta</taxon>
        <taxon>Spermatophyta</taxon>
        <taxon>Magnoliopsida</taxon>
        <taxon>Liliopsida</taxon>
        <taxon>Poales</taxon>
        <taxon>Poaceae</taxon>
        <taxon>BOP clade</taxon>
        <taxon>Pooideae</taxon>
        <taxon>Triticodae</taxon>
        <taxon>Triticeae</taxon>
        <taxon>Triticinae</taxon>
        <taxon>Aegilops</taxon>
    </lineage>
</organism>
<evidence type="ECO:0000313" key="2">
    <source>
        <dbReference type="Proteomes" id="UP000015105"/>
    </source>
</evidence>
<evidence type="ECO:0000313" key="1">
    <source>
        <dbReference type="EnsemblPlants" id="AET2Gv20658700.1"/>
    </source>
</evidence>
<dbReference type="EnsemblPlants" id="AET2Gv20658700.1">
    <property type="protein sequence ID" value="AET2Gv20658700.1"/>
    <property type="gene ID" value="AET2Gv20658700"/>
</dbReference>
<reference evidence="2" key="1">
    <citation type="journal article" date="2014" name="Science">
        <title>Ancient hybridizations among the ancestral genomes of bread wheat.</title>
        <authorList>
            <consortium name="International Wheat Genome Sequencing Consortium,"/>
            <person name="Marcussen T."/>
            <person name="Sandve S.R."/>
            <person name="Heier L."/>
            <person name="Spannagl M."/>
            <person name="Pfeifer M."/>
            <person name="Jakobsen K.S."/>
            <person name="Wulff B.B."/>
            <person name="Steuernagel B."/>
            <person name="Mayer K.F."/>
            <person name="Olsen O.A."/>
        </authorList>
    </citation>
    <scope>NUCLEOTIDE SEQUENCE [LARGE SCALE GENOMIC DNA]</scope>
    <source>
        <strain evidence="2">cv. AL8/78</strain>
    </source>
</reference>
<dbReference type="AlphaFoldDB" id="A0A453BWQ7"/>
<accession>A0A453BWQ7</accession>
<name>A0A453BWQ7_AEGTS</name>
<reference evidence="2" key="2">
    <citation type="journal article" date="2017" name="Nat. Plants">
        <title>The Aegilops tauschii genome reveals multiple impacts of transposons.</title>
        <authorList>
            <person name="Zhao G."/>
            <person name="Zou C."/>
            <person name="Li K."/>
            <person name="Wang K."/>
            <person name="Li T."/>
            <person name="Gao L."/>
            <person name="Zhang X."/>
            <person name="Wang H."/>
            <person name="Yang Z."/>
            <person name="Liu X."/>
            <person name="Jiang W."/>
            <person name="Mao L."/>
            <person name="Kong X."/>
            <person name="Jiao Y."/>
            <person name="Jia J."/>
        </authorList>
    </citation>
    <scope>NUCLEOTIDE SEQUENCE [LARGE SCALE GENOMIC DNA]</scope>
    <source>
        <strain evidence="2">cv. AL8/78</strain>
    </source>
</reference>
<reference evidence="1" key="5">
    <citation type="journal article" date="2021" name="G3 (Bethesda)">
        <title>Aegilops tauschii genome assembly Aet v5.0 features greater sequence contiguity and improved annotation.</title>
        <authorList>
            <person name="Wang L."/>
            <person name="Zhu T."/>
            <person name="Rodriguez J.C."/>
            <person name="Deal K.R."/>
            <person name="Dubcovsky J."/>
            <person name="McGuire P.E."/>
            <person name="Lux T."/>
            <person name="Spannagl M."/>
            <person name="Mayer K.F.X."/>
            <person name="Baldrich P."/>
            <person name="Meyers B.C."/>
            <person name="Huo N."/>
            <person name="Gu Y.Q."/>
            <person name="Zhou H."/>
            <person name="Devos K.M."/>
            <person name="Bennetzen J.L."/>
            <person name="Unver T."/>
            <person name="Budak H."/>
            <person name="Gulick P.J."/>
            <person name="Galiba G."/>
            <person name="Kalapos B."/>
            <person name="Nelson D.R."/>
            <person name="Li P."/>
            <person name="You F.M."/>
            <person name="Luo M.C."/>
            <person name="Dvorak J."/>
        </authorList>
    </citation>
    <scope>NUCLEOTIDE SEQUENCE [LARGE SCALE GENOMIC DNA]</scope>
    <source>
        <strain evidence="1">cv. AL8/78</strain>
    </source>
</reference>
<dbReference type="Gramene" id="AET2Gv20658700.1">
    <property type="protein sequence ID" value="AET2Gv20658700.1"/>
    <property type="gene ID" value="AET2Gv20658700"/>
</dbReference>
<sequence>EWGDHVTLQAAADKFAAKICLLTSFRDTCFVEIVPQYQAPQRGNILASAKEQANIVHIYIKRH</sequence>
<dbReference type="Proteomes" id="UP000015105">
    <property type="component" value="Chromosome 2D"/>
</dbReference>
<reference evidence="1" key="3">
    <citation type="journal article" date="2017" name="Nature">
        <title>Genome sequence of the progenitor of the wheat D genome Aegilops tauschii.</title>
        <authorList>
            <person name="Luo M.C."/>
            <person name="Gu Y.Q."/>
            <person name="Puiu D."/>
            <person name="Wang H."/>
            <person name="Twardziok S.O."/>
            <person name="Deal K.R."/>
            <person name="Huo N."/>
            <person name="Zhu T."/>
            <person name="Wang L."/>
            <person name="Wang Y."/>
            <person name="McGuire P.E."/>
            <person name="Liu S."/>
            <person name="Long H."/>
            <person name="Ramasamy R.K."/>
            <person name="Rodriguez J.C."/>
            <person name="Van S.L."/>
            <person name="Yuan L."/>
            <person name="Wang Z."/>
            <person name="Xia Z."/>
            <person name="Xiao L."/>
            <person name="Anderson O.D."/>
            <person name="Ouyang S."/>
            <person name="Liang Y."/>
            <person name="Zimin A.V."/>
            <person name="Pertea G."/>
            <person name="Qi P."/>
            <person name="Bennetzen J.L."/>
            <person name="Dai X."/>
            <person name="Dawson M.W."/>
            <person name="Muller H.G."/>
            <person name="Kugler K."/>
            <person name="Rivarola-Duarte L."/>
            <person name="Spannagl M."/>
            <person name="Mayer K.F.X."/>
            <person name="Lu F.H."/>
            <person name="Bevan M.W."/>
            <person name="Leroy P."/>
            <person name="Li P."/>
            <person name="You F.M."/>
            <person name="Sun Q."/>
            <person name="Liu Z."/>
            <person name="Lyons E."/>
            <person name="Wicker T."/>
            <person name="Salzberg S.L."/>
            <person name="Devos K.M."/>
            <person name="Dvorak J."/>
        </authorList>
    </citation>
    <scope>NUCLEOTIDE SEQUENCE [LARGE SCALE GENOMIC DNA]</scope>
    <source>
        <strain evidence="1">cv. AL8/78</strain>
    </source>
</reference>
<reference evidence="1" key="4">
    <citation type="submission" date="2019-03" db="UniProtKB">
        <authorList>
            <consortium name="EnsemblPlants"/>
        </authorList>
    </citation>
    <scope>IDENTIFICATION</scope>
</reference>